<comment type="caution">
    <text evidence="2">The sequence shown here is derived from an EMBL/GenBank/DDBJ whole genome shotgun (WGS) entry which is preliminary data.</text>
</comment>
<proteinExistence type="predicted"/>
<gene>
    <name evidence="2" type="ORF">DYI23_10480</name>
</gene>
<dbReference type="InterPro" id="IPR000387">
    <property type="entry name" value="Tyr_Pase_dom"/>
</dbReference>
<dbReference type="PROSITE" id="PS50056">
    <property type="entry name" value="TYR_PHOSPHATASE_2"/>
    <property type="match status" value="1"/>
</dbReference>
<organism evidence="2 3">
    <name type="scientific">Roseibium polysiphoniae</name>
    <dbReference type="NCBI Taxonomy" id="2571221"/>
    <lineage>
        <taxon>Bacteria</taxon>
        <taxon>Pseudomonadati</taxon>
        <taxon>Pseudomonadota</taxon>
        <taxon>Alphaproteobacteria</taxon>
        <taxon>Hyphomicrobiales</taxon>
        <taxon>Stappiaceae</taxon>
        <taxon>Roseibium</taxon>
    </lineage>
</organism>
<sequence length="181" mass="19957">MLKTNLQPLTFLETPTKPSTNLIVSGAPGVQIMEDGSLDLCEETLAAEMSRFHAHNVRTLTSLVEDDELGAVAYSDISDVAKAYGITVLRFPIHDFGTPTPNQKSHWESIRCHVVNDLQSGWNVAIHCLAGIGRSYMIAGSLLVYLGQRPEAVFSKIRSLEPEALETNKQVDYLWTQQAGE</sequence>
<dbReference type="RefSeq" id="WP_213216144.1">
    <property type="nucleotide sequence ID" value="NZ_QTKU01000002.1"/>
</dbReference>
<dbReference type="Pfam" id="PF22785">
    <property type="entry name" value="Tc-R-P"/>
    <property type="match status" value="1"/>
</dbReference>
<feature type="domain" description="Tyrosine specific protein phosphatases" evidence="1">
    <location>
        <begin position="119"/>
        <end position="172"/>
    </location>
</feature>
<reference evidence="2" key="1">
    <citation type="submission" date="2018-08" db="EMBL/GenBank/DDBJ databases">
        <authorList>
            <person name="Jin W."/>
            <person name="Wang H."/>
            <person name="Yang Y."/>
            <person name="Li M."/>
            <person name="Liu J."/>
        </authorList>
    </citation>
    <scope>NUCLEOTIDE SEQUENCE</scope>
    <source>
        <strain evidence="2">AESS21</strain>
    </source>
</reference>
<dbReference type="AlphaFoldDB" id="A0A944CDT8"/>
<evidence type="ECO:0000313" key="3">
    <source>
        <dbReference type="Proteomes" id="UP000705379"/>
    </source>
</evidence>
<evidence type="ECO:0000259" key="1">
    <source>
        <dbReference type="PROSITE" id="PS50056"/>
    </source>
</evidence>
<dbReference type="Proteomes" id="UP000705379">
    <property type="component" value="Unassembled WGS sequence"/>
</dbReference>
<reference evidence="2" key="2">
    <citation type="journal article" date="2021" name="Microorganisms">
        <title>Bacterial Dimethylsulfoniopropionate Biosynthesis in the East China Sea.</title>
        <authorList>
            <person name="Liu J."/>
            <person name="Zhang Y."/>
            <person name="Liu J."/>
            <person name="Zhong H."/>
            <person name="Williams B.T."/>
            <person name="Zheng Y."/>
            <person name="Curson A.R.J."/>
            <person name="Sun C."/>
            <person name="Sun H."/>
            <person name="Song D."/>
            <person name="Wagner Mackenzie B."/>
            <person name="Bermejo Martinez A."/>
            <person name="Todd J.D."/>
            <person name="Zhang X.H."/>
        </authorList>
    </citation>
    <scope>NUCLEOTIDE SEQUENCE</scope>
    <source>
        <strain evidence="2">AESS21</strain>
    </source>
</reference>
<evidence type="ECO:0000313" key="2">
    <source>
        <dbReference type="EMBL" id="MBS8260645.1"/>
    </source>
</evidence>
<dbReference type="SUPFAM" id="SSF52799">
    <property type="entry name" value="(Phosphotyrosine protein) phosphatases II"/>
    <property type="match status" value="1"/>
</dbReference>
<protein>
    <recommendedName>
        <fullName evidence="1">Tyrosine specific protein phosphatases domain-containing protein</fullName>
    </recommendedName>
</protein>
<dbReference type="EMBL" id="QTKU01000002">
    <property type="protein sequence ID" value="MBS8260645.1"/>
    <property type="molecule type" value="Genomic_DNA"/>
</dbReference>
<name>A0A944CDT8_9HYPH</name>
<dbReference type="Gene3D" id="3.90.190.10">
    <property type="entry name" value="Protein tyrosine phosphatase superfamily"/>
    <property type="match status" value="1"/>
</dbReference>
<dbReference type="InterPro" id="IPR029021">
    <property type="entry name" value="Prot-tyrosine_phosphatase-like"/>
</dbReference>
<accession>A0A944CDT8</accession>